<comment type="caution">
    <text evidence="1">The sequence shown here is derived from an EMBL/GenBank/DDBJ whole genome shotgun (WGS) entry which is preliminary data.</text>
</comment>
<name>A0ABW9ZUT4_9BACT</name>
<dbReference type="SUPFAM" id="SSF53448">
    <property type="entry name" value="Nucleotide-diphospho-sugar transferases"/>
    <property type="match status" value="1"/>
</dbReference>
<reference evidence="1 2" key="1">
    <citation type="submission" date="2020-01" db="EMBL/GenBank/DDBJ databases">
        <title>Genome analysis.</title>
        <authorList>
            <person name="Wu S."/>
            <person name="Wang G."/>
        </authorList>
    </citation>
    <scope>NUCLEOTIDE SEQUENCE [LARGE SCALE GENOMIC DNA]</scope>
    <source>
        <strain evidence="1 2">SYL130</strain>
    </source>
</reference>
<dbReference type="RefSeq" id="WP_161817139.1">
    <property type="nucleotide sequence ID" value="NZ_JAACJS010000002.1"/>
</dbReference>
<protein>
    <submittedName>
        <fullName evidence="1">Glycosyltransferase family 2 protein</fullName>
    </submittedName>
</protein>
<dbReference type="EMBL" id="JAACJS010000002">
    <property type="protein sequence ID" value="NCI48830.1"/>
    <property type="molecule type" value="Genomic_DNA"/>
</dbReference>
<proteinExistence type="predicted"/>
<accession>A0ABW9ZUT4</accession>
<dbReference type="Proteomes" id="UP000753802">
    <property type="component" value="Unassembled WGS sequence"/>
</dbReference>
<evidence type="ECO:0000313" key="2">
    <source>
        <dbReference type="Proteomes" id="UP000753802"/>
    </source>
</evidence>
<sequence length="292" mass="34285">MKVSGFTFIKNAVEFGYPVVESILSVLPLCDEMVVAVGDSTDGTRELISNIPSSKIKIIDTVWDKNLRHGGAVLADETNKALQGTATDADWCFYIQGDEVLHEKYYNTISEAMLRWKDDAEVDGLLFKYKHFYGSYDYVATSSRWYRNEIRIVRRNRSIYSYRDAQGFRKEDDKKLKVRAIDAYIYHYGWVRPPLTMMDKTRNFGHYWGGDNITEEFTRANSGAFDYSKIDALEKFRESHPAVMRERIAKMNWTFDYDLSYNNLTLKDHFKNIMEKWTGIRPFDYKNYILLR</sequence>
<gene>
    <name evidence="1" type="ORF">GWC95_02780</name>
</gene>
<evidence type="ECO:0000313" key="1">
    <source>
        <dbReference type="EMBL" id="NCI48830.1"/>
    </source>
</evidence>
<keyword evidence="2" id="KW-1185">Reference proteome</keyword>
<dbReference type="InterPro" id="IPR029044">
    <property type="entry name" value="Nucleotide-diphossugar_trans"/>
</dbReference>
<organism evidence="1 2">
    <name type="scientific">Sediminibacterium roseum</name>
    <dbReference type="NCBI Taxonomy" id="1978412"/>
    <lineage>
        <taxon>Bacteria</taxon>
        <taxon>Pseudomonadati</taxon>
        <taxon>Bacteroidota</taxon>
        <taxon>Chitinophagia</taxon>
        <taxon>Chitinophagales</taxon>
        <taxon>Chitinophagaceae</taxon>
        <taxon>Sediminibacterium</taxon>
    </lineage>
</organism>
<dbReference type="Gene3D" id="3.90.550.10">
    <property type="entry name" value="Spore Coat Polysaccharide Biosynthesis Protein SpsA, Chain A"/>
    <property type="match status" value="1"/>
</dbReference>